<dbReference type="HAMAP" id="MF_00735">
    <property type="entry name" value="Methyltr_PrmA"/>
    <property type="match status" value="1"/>
</dbReference>
<evidence type="ECO:0000256" key="6">
    <source>
        <dbReference type="HAMAP-Rule" id="MF_00735"/>
    </source>
</evidence>
<proteinExistence type="inferred from homology"/>
<dbReference type="GO" id="GO:0008276">
    <property type="term" value="F:protein methyltransferase activity"/>
    <property type="evidence" value="ECO:0007669"/>
    <property type="project" value="UniProtKB-UniRule"/>
</dbReference>
<evidence type="ECO:0000256" key="3">
    <source>
        <dbReference type="ARBA" id="ARBA00022603"/>
    </source>
</evidence>
<evidence type="ECO:0000256" key="4">
    <source>
        <dbReference type="ARBA" id="ARBA00022679"/>
    </source>
</evidence>
<dbReference type="PANTHER" id="PTHR43648:SF1">
    <property type="entry name" value="ELECTRON TRANSFER FLAVOPROTEIN BETA SUBUNIT LYSINE METHYLTRANSFERASE"/>
    <property type="match status" value="1"/>
</dbReference>
<keyword evidence="2 6" id="KW-0963">Cytoplasm</keyword>
<feature type="binding site" evidence="6">
    <location>
        <position position="174"/>
    </location>
    <ligand>
        <name>S-adenosyl-L-methionine</name>
        <dbReference type="ChEBI" id="CHEBI:59789"/>
    </ligand>
</feature>
<keyword evidence="7" id="KW-0687">Ribonucleoprotein</keyword>
<dbReference type="GO" id="GO:0032259">
    <property type="term" value="P:methylation"/>
    <property type="evidence" value="ECO:0007669"/>
    <property type="project" value="UniProtKB-KW"/>
</dbReference>
<feature type="binding site" evidence="6">
    <location>
        <position position="131"/>
    </location>
    <ligand>
        <name>S-adenosyl-L-methionine</name>
        <dbReference type="ChEBI" id="CHEBI:59789"/>
    </ligand>
</feature>
<protein>
    <recommendedName>
        <fullName evidence="6">Ribosomal protein L11 methyltransferase</fullName>
        <shortName evidence="6">L11 Mtase</shortName>
        <ecNumber evidence="6">2.1.1.-</ecNumber>
    </recommendedName>
</protein>
<dbReference type="Gene3D" id="3.40.50.150">
    <property type="entry name" value="Vaccinia Virus protein VP39"/>
    <property type="match status" value="1"/>
</dbReference>
<evidence type="ECO:0000256" key="1">
    <source>
        <dbReference type="ARBA" id="ARBA00009741"/>
    </source>
</evidence>
<organism evidence="7 8">
    <name type="scientific">Candidatus Caccoplasma intestinavium</name>
    <dbReference type="NCBI Taxonomy" id="2840716"/>
    <lineage>
        <taxon>Bacteria</taxon>
        <taxon>Pseudomonadati</taxon>
        <taxon>Bacteroidota</taxon>
        <taxon>Bacteroidia</taxon>
        <taxon>Bacteroidales</taxon>
        <taxon>Bacteroidaceae</taxon>
        <taxon>Bacteroidaceae incertae sedis</taxon>
        <taxon>Candidatus Caccoplasma</taxon>
    </lineage>
</organism>
<gene>
    <name evidence="6 7" type="primary">prmA</name>
    <name evidence="7" type="ORF">IAD06_10205</name>
</gene>
<comment type="similarity">
    <text evidence="1 6">Belongs to the methyltransferase superfamily. PrmA family.</text>
</comment>
<dbReference type="InterPro" id="IPR050078">
    <property type="entry name" value="Ribosomal_L11_MeTrfase_PrmA"/>
</dbReference>
<keyword evidence="3 6" id="KW-0489">Methyltransferase</keyword>
<reference evidence="7" key="2">
    <citation type="journal article" date="2021" name="PeerJ">
        <title>Extensive microbial diversity within the chicken gut microbiome revealed by metagenomics and culture.</title>
        <authorList>
            <person name="Gilroy R."/>
            <person name="Ravi A."/>
            <person name="Getino M."/>
            <person name="Pursley I."/>
            <person name="Horton D.L."/>
            <person name="Alikhan N.F."/>
            <person name="Baker D."/>
            <person name="Gharbi K."/>
            <person name="Hall N."/>
            <person name="Watson M."/>
            <person name="Adriaenssens E.M."/>
            <person name="Foster-Nyarko E."/>
            <person name="Jarju S."/>
            <person name="Secka A."/>
            <person name="Antonio M."/>
            <person name="Oren A."/>
            <person name="Chaudhuri R.R."/>
            <person name="La Ragione R."/>
            <person name="Hildebrand F."/>
            <person name="Pallen M.J."/>
        </authorList>
    </citation>
    <scope>NUCLEOTIDE SEQUENCE</scope>
    <source>
        <strain evidence="7">21143</strain>
    </source>
</reference>
<dbReference type="Proteomes" id="UP000886722">
    <property type="component" value="Unassembled WGS sequence"/>
</dbReference>
<feature type="binding site" evidence="6">
    <location>
        <position position="152"/>
    </location>
    <ligand>
        <name>S-adenosyl-L-methionine</name>
        <dbReference type="ChEBI" id="CHEBI:59789"/>
    </ligand>
</feature>
<dbReference type="AlphaFoldDB" id="A0A9D1GGF6"/>
<dbReference type="PIRSF" id="PIRSF000401">
    <property type="entry name" value="RPL11_MTase"/>
    <property type="match status" value="1"/>
</dbReference>
<dbReference type="InterPro" id="IPR029063">
    <property type="entry name" value="SAM-dependent_MTases_sf"/>
</dbReference>
<comment type="caution">
    <text evidence="7">The sequence shown here is derived from an EMBL/GenBank/DDBJ whole genome shotgun (WGS) entry which is preliminary data.</text>
</comment>
<dbReference type="EMBL" id="DVKT01000074">
    <property type="protein sequence ID" value="HIT40386.1"/>
    <property type="molecule type" value="Genomic_DNA"/>
</dbReference>
<evidence type="ECO:0000256" key="2">
    <source>
        <dbReference type="ARBA" id="ARBA00022490"/>
    </source>
</evidence>
<reference evidence="7" key="1">
    <citation type="submission" date="2020-10" db="EMBL/GenBank/DDBJ databases">
        <authorList>
            <person name="Gilroy R."/>
        </authorList>
    </citation>
    <scope>NUCLEOTIDE SEQUENCE</scope>
    <source>
        <strain evidence="7">21143</strain>
    </source>
</reference>
<sequence length="281" mass="32190">MKYIEIRLNVKANNVSLVTDVIAALLAEAGYDSFVPDATGVCAYIPENKYSEPALQQIIDNLPIDAKVDWTCKHFADQNWNEEWEKHYFQPIVVDNECVIHSTFHTDIPDVRYKIVIDPKMAFGTGHHETTSLMLEWILRHDFEGEHVLDMGCGTAILAILARMRNAKHVTAIDIDEWAYENAKENIRLNETDRIEVLLGDKQLLHTGLSFDTVLANINRNIHLDNMQAYASVMHPGSTIYMSGFYTQDLPILQECAAQYGLHYKKHLEKNNWVAARFEKK</sequence>
<feature type="binding site" evidence="6">
    <location>
        <position position="217"/>
    </location>
    <ligand>
        <name>S-adenosyl-L-methionine</name>
        <dbReference type="ChEBI" id="CHEBI:59789"/>
    </ligand>
</feature>
<comment type="catalytic activity">
    <reaction evidence="6">
        <text>L-lysyl-[protein] + 3 S-adenosyl-L-methionine = N(6),N(6),N(6)-trimethyl-L-lysyl-[protein] + 3 S-adenosyl-L-homocysteine + 3 H(+)</text>
        <dbReference type="Rhea" id="RHEA:54192"/>
        <dbReference type="Rhea" id="RHEA-COMP:9752"/>
        <dbReference type="Rhea" id="RHEA-COMP:13826"/>
        <dbReference type="ChEBI" id="CHEBI:15378"/>
        <dbReference type="ChEBI" id="CHEBI:29969"/>
        <dbReference type="ChEBI" id="CHEBI:57856"/>
        <dbReference type="ChEBI" id="CHEBI:59789"/>
        <dbReference type="ChEBI" id="CHEBI:61961"/>
    </reaction>
</comment>
<dbReference type="EC" id="2.1.1.-" evidence="6"/>
<dbReference type="SUPFAM" id="SSF53335">
    <property type="entry name" value="S-adenosyl-L-methionine-dependent methyltransferases"/>
    <property type="match status" value="1"/>
</dbReference>
<keyword evidence="7" id="KW-0689">Ribosomal protein</keyword>
<name>A0A9D1GGF6_9BACT</name>
<dbReference type="GO" id="GO:0005737">
    <property type="term" value="C:cytoplasm"/>
    <property type="evidence" value="ECO:0007669"/>
    <property type="project" value="UniProtKB-SubCell"/>
</dbReference>
<comment type="function">
    <text evidence="6">Methylates ribosomal protein L11.</text>
</comment>
<keyword evidence="4 6" id="KW-0808">Transferase</keyword>
<dbReference type="InterPro" id="IPR004498">
    <property type="entry name" value="Ribosomal_PrmA_MeTrfase"/>
</dbReference>
<keyword evidence="5 6" id="KW-0949">S-adenosyl-L-methionine</keyword>
<evidence type="ECO:0000313" key="8">
    <source>
        <dbReference type="Proteomes" id="UP000886722"/>
    </source>
</evidence>
<dbReference type="Pfam" id="PF06325">
    <property type="entry name" value="PrmA"/>
    <property type="match status" value="1"/>
</dbReference>
<evidence type="ECO:0000313" key="7">
    <source>
        <dbReference type="EMBL" id="HIT40386.1"/>
    </source>
</evidence>
<dbReference type="NCBIfam" id="NF001785">
    <property type="entry name" value="PRK00517.2-2"/>
    <property type="match status" value="1"/>
</dbReference>
<dbReference type="GO" id="GO:0005840">
    <property type="term" value="C:ribosome"/>
    <property type="evidence" value="ECO:0007669"/>
    <property type="project" value="UniProtKB-KW"/>
</dbReference>
<accession>A0A9D1GGF6</accession>
<evidence type="ECO:0000256" key="5">
    <source>
        <dbReference type="ARBA" id="ARBA00022691"/>
    </source>
</evidence>
<comment type="subcellular location">
    <subcellularLocation>
        <location evidence="6">Cytoplasm</location>
    </subcellularLocation>
</comment>
<dbReference type="CDD" id="cd02440">
    <property type="entry name" value="AdoMet_MTases"/>
    <property type="match status" value="1"/>
</dbReference>
<dbReference type="PANTHER" id="PTHR43648">
    <property type="entry name" value="ELECTRON TRANSFER FLAVOPROTEIN BETA SUBUNIT LYSINE METHYLTRANSFERASE"/>
    <property type="match status" value="1"/>
</dbReference>